<evidence type="ECO:0000313" key="4">
    <source>
        <dbReference type="Proteomes" id="UP001321760"/>
    </source>
</evidence>
<dbReference type="InterPro" id="IPR053185">
    <property type="entry name" value="SET_domain_protein"/>
</dbReference>
<dbReference type="PROSITE" id="PS51257">
    <property type="entry name" value="PROKAR_LIPOPROTEIN"/>
    <property type="match status" value="1"/>
</dbReference>
<gene>
    <name evidence="3" type="ORF">QBC34DRAFT_310134</name>
</gene>
<organism evidence="3 4">
    <name type="scientific">Podospora aff. communis PSN243</name>
    <dbReference type="NCBI Taxonomy" id="3040156"/>
    <lineage>
        <taxon>Eukaryota</taxon>
        <taxon>Fungi</taxon>
        <taxon>Dikarya</taxon>
        <taxon>Ascomycota</taxon>
        <taxon>Pezizomycotina</taxon>
        <taxon>Sordariomycetes</taxon>
        <taxon>Sordariomycetidae</taxon>
        <taxon>Sordariales</taxon>
        <taxon>Podosporaceae</taxon>
        <taxon>Podospora</taxon>
    </lineage>
</organism>
<dbReference type="InterPro" id="IPR001214">
    <property type="entry name" value="SET_dom"/>
</dbReference>
<dbReference type="Gene3D" id="1.10.220.160">
    <property type="match status" value="1"/>
</dbReference>
<comment type="caution">
    <text evidence="3">The sequence shown here is derived from an EMBL/GenBank/DDBJ whole genome shotgun (WGS) entry which is preliminary data.</text>
</comment>
<feature type="chain" id="PRO_5043373085" description="SET domain-containing protein" evidence="1">
    <location>
        <begin position="19"/>
        <end position="403"/>
    </location>
</feature>
<name>A0AAV9G6W8_9PEZI</name>
<feature type="domain" description="SET" evidence="2">
    <location>
        <begin position="118"/>
        <end position="268"/>
    </location>
</feature>
<keyword evidence="1" id="KW-0732">Signal</keyword>
<dbReference type="PROSITE" id="PS50280">
    <property type="entry name" value="SET"/>
    <property type="match status" value="1"/>
</dbReference>
<reference evidence="3" key="2">
    <citation type="submission" date="2023-05" db="EMBL/GenBank/DDBJ databases">
        <authorList>
            <consortium name="Lawrence Berkeley National Laboratory"/>
            <person name="Steindorff A."/>
            <person name="Hensen N."/>
            <person name="Bonometti L."/>
            <person name="Westerberg I."/>
            <person name="Brannstrom I.O."/>
            <person name="Guillou S."/>
            <person name="Cros-Aarteil S."/>
            <person name="Calhoun S."/>
            <person name="Haridas S."/>
            <person name="Kuo A."/>
            <person name="Mondo S."/>
            <person name="Pangilinan J."/>
            <person name="Riley R."/>
            <person name="Labutti K."/>
            <person name="Andreopoulos B."/>
            <person name="Lipzen A."/>
            <person name="Chen C."/>
            <person name="Yanf M."/>
            <person name="Daum C."/>
            <person name="Ng V."/>
            <person name="Clum A."/>
            <person name="Ohm R."/>
            <person name="Martin F."/>
            <person name="Silar P."/>
            <person name="Natvig D."/>
            <person name="Lalanne C."/>
            <person name="Gautier V."/>
            <person name="Ament-Velasquez S.L."/>
            <person name="Kruys A."/>
            <person name="Hutchinson M.I."/>
            <person name="Powell A.J."/>
            <person name="Barry K."/>
            <person name="Miller A.N."/>
            <person name="Grigoriev I.V."/>
            <person name="Debuchy R."/>
            <person name="Gladieux P."/>
            <person name="Thoren M.H."/>
            <person name="Johannesson H."/>
        </authorList>
    </citation>
    <scope>NUCLEOTIDE SEQUENCE</scope>
    <source>
        <strain evidence="3">PSN243</strain>
    </source>
</reference>
<dbReference type="InterPro" id="IPR046341">
    <property type="entry name" value="SET_dom_sf"/>
</dbReference>
<dbReference type="EMBL" id="MU865985">
    <property type="protein sequence ID" value="KAK4443864.1"/>
    <property type="molecule type" value="Genomic_DNA"/>
</dbReference>
<dbReference type="Pfam" id="PF00856">
    <property type="entry name" value="SET"/>
    <property type="match status" value="1"/>
</dbReference>
<keyword evidence="4" id="KW-1185">Reference proteome</keyword>
<evidence type="ECO:0000256" key="1">
    <source>
        <dbReference type="SAM" id="SignalP"/>
    </source>
</evidence>
<evidence type="ECO:0000259" key="2">
    <source>
        <dbReference type="PROSITE" id="PS50280"/>
    </source>
</evidence>
<reference evidence="3" key="1">
    <citation type="journal article" date="2023" name="Mol. Phylogenet. Evol.">
        <title>Genome-scale phylogeny and comparative genomics of the fungal order Sordariales.</title>
        <authorList>
            <person name="Hensen N."/>
            <person name="Bonometti L."/>
            <person name="Westerberg I."/>
            <person name="Brannstrom I.O."/>
            <person name="Guillou S."/>
            <person name="Cros-Aarteil S."/>
            <person name="Calhoun S."/>
            <person name="Haridas S."/>
            <person name="Kuo A."/>
            <person name="Mondo S."/>
            <person name="Pangilinan J."/>
            <person name="Riley R."/>
            <person name="LaButti K."/>
            <person name="Andreopoulos B."/>
            <person name="Lipzen A."/>
            <person name="Chen C."/>
            <person name="Yan M."/>
            <person name="Daum C."/>
            <person name="Ng V."/>
            <person name="Clum A."/>
            <person name="Steindorff A."/>
            <person name="Ohm R.A."/>
            <person name="Martin F."/>
            <person name="Silar P."/>
            <person name="Natvig D.O."/>
            <person name="Lalanne C."/>
            <person name="Gautier V."/>
            <person name="Ament-Velasquez S.L."/>
            <person name="Kruys A."/>
            <person name="Hutchinson M.I."/>
            <person name="Powell A.J."/>
            <person name="Barry K."/>
            <person name="Miller A.N."/>
            <person name="Grigoriev I.V."/>
            <person name="Debuchy R."/>
            <person name="Gladieux P."/>
            <person name="Hiltunen Thoren M."/>
            <person name="Johannesson H."/>
        </authorList>
    </citation>
    <scope>NUCLEOTIDE SEQUENCE</scope>
    <source>
        <strain evidence="3">PSN243</strain>
    </source>
</reference>
<dbReference type="Gene3D" id="2.170.270.10">
    <property type="entry name" value="SET domain"/>
    <property type="match status" value="1"/>
</dbReference>
<dbReference type="Proteomes" id="UP001321760">
    <property type="component" value="Unassembled WGS sequence"/>
</dbReference>
<dbReference type="PANTHER" id="PTHR47332:SF6">
    <property type="entry name" value="SET DOMAIN-CONTAINING PROTEIN"/>
    <property type="match status" value="1"/>
</dbReference>
<dbReference type="AlphaFoldDB" id="A0AAV9G6W8"/>
<dbReference type="SUPFAM" id="SSF82199">
    <property type="entry name" value="SET domain"/>
    <property type="match status" value="1"/>
</dbReference>
<feature type="signal peptide" evidence="1">
    <location>
        <begin position="1"/>
        <end position="18"/>
    </location>
</feature>
<protein>
    <recommendedName>
        <fullName evidence="2">SET domain-containing protein</fullName>
    </recommendedName>
</protein>
<accession>A0AAV9G6W8</accession>
<dbReference type="CDD" id="cd20071">
    <property type="entry name" value="SET_SMYD"/>
    <property type="match status" value="1"/>
</dbReference>
<evidence type="ECO:0000313" key="3">
    <source>
        <dbReference type="EMBL" id="KAK4443864.1"/>
    </source>
</evidence>
<proteinExistence type="predicted"/>
<sequence>MARRNLAVVSSLSLLTSACPLDRTHPFIPAPQSSPAPQTCLHSDLPLSQPRPGYTPWTHPPTCTTINPKGDKLCVFTDATYHSGRGLSIVARPQVVGKLLDDGVFPGRKDIPDVSQEAKYEARIQPGMGTGLFVKDGHSFEAGEVILTDYPTLILPAEGFEGADADVLQSLAWKGLLQLPKEGRDVTRGLARSKAELGVDEIVDLVDTNAFTHEDGGGVHNVLFPLASRMNHACVPNAITRTNETTLSLEVIALKTIPSGAQIFNSYLDPSQLSSSAERAHSLQSMWSFPCRCDICAGAGVSRSDARRRELAQARAQLENSKGNAVELLKGAETILKLMAEEGMVIPRGQYLELAAMATKYLGKIGEAREWARKAKKHWDIILGEHSEESKEMVEFEKELGGQ</sequence>
<dbReference type="PANTHER" id="PTHR47332">
    <property type="entry name" value="SET DOMAIN-CONTAINING PROTEIN 5"/>
    <property type="match status" value="1"/>
</dbReference>